<dbReference type="InterPro" id="IPR036388">
    <property type="entry name" value="WH-like_DNA-bd_sf"/>
</dbReference>
<keyword evidence="3" id="KW-0804">Transcription</keyword>
<dbReference type="SUPFAM" id="SSF46785">
    <property type="entry name" value="Winged helix' DNA-binding domain"/>
    <property type="match status" value="1"/>
</dbReference>
<proteinExistence type="predicted"/>
<protein>
    <submittedName>
        <fullName evidence="5">Putative transcriptional regulator</fullName>
    </submittedName>
</protein>
<feature type="domain" description="HTH hxlR-type" evidence="4">
    <location>
        <begin position="27"/>
        <end position="122"/>
    </location>
</feature>
<gene>
    <name evidence="5" type="ORF">GP2143_13931</name>
</gene>
<dbReference type="InterPro" id="IPR036390">
    <property type="entry name" value="WH_DNA-bd_sf"/>
</dbReference>
<dbReference type="EMBL" id="AAVT01000001">
    <property type="protein sequence ID" value="EAW32360.1"/>
    <property type="molecule type" value="Genomic_DNA"/>
</dbReference>
<keyword evidence="1" id="KW-0805">Transcription regulation</keyword>
<keyword evidence="6" id="KW-1185">Reference proteome</keyword>
<keyword evidence="2" id="KW-0238">DNA-binding</keyword>
<accession>A0Y8A6</accession>
<dbReference type="PANTHER" id="PTHR33204">
    <property type="entry name" value="TRANSCRIPTIONAL REGULATOR, MARR FAMILY"/>
    <property type="match status" value="1"/>
</dbReference>
<dbReference type="PANTHER" id="PTHR33204:SF18">
    <property type="entry name" value="TRANSCRIPTIONAL REGULATORY PROTEIN"/>
    <property type="match status" value="1"/>
</dbReference>
<dbReference type="Pfam" id="PF01638">
    <property type="entry name" value="HxlR"/>
    <property type="match status" value="1"/>
</dbReference>
<evidence type="ECO:0000256" key="1">
    <source>
        <dbReference type="ARBA" id="ARBA00023015"/>
    </source>
</evidence>
<evidence type="ECO:0000259" key="4">
    <source>
        <dbReference type="PROSITE" id="PS51118"/>
    </source>
</evidence>
<dbReference type="Gene3D" id="1.10.10.10">
    <property type="entry name" value="Winged helix-like DNA-binding domain superfamily/Winged helix DNA-binding domain"/>
    <property type="match status" value="1"/>
</dbReference>
<name>A0Y8A6_9GAMM</name>
<sequence length="122" mass="13689">MDKQKNGASIKDQSQALATPRVKRSECGIASALDLIGDKWTLLIMRDALFFDCRTFADFCNRPEHIPTNLLSERLKRLVAFGALEKVAYQSKPQRFEYVPTTLGGEMKPLLKALRAFGDANL</sequence>
<evidence type="ECO:0000313" key="6">
    <source>
        <dbReference type="Proteomes" id="UP000004931"/>
    </source>
</evidence>
<dbReference type="Proteomes" id="UP000004931">
    <property type="component" value="Unassembled WGS sequence"/>
</dbReference>
<dbReference type="GO" id="GO:0003677">
    <property type="term" value="F:DNA binding"/>
    <property type="evidence" value="ECO:0007669"/>
    <property type="project" value="UniProtKB-KW"/>
</dbReference>
<organism evidence="5 6">
    <name type="scientific">marine gamma proteobacterium HTCC2143</name>
    <dbReference type="NCBI Taxonomy" id="247633"/>
    <lineage>
        <taxon>Bacteria</taxon>
        <taxon>Pseudomonadati</taxon>
        <taxon>Pseudomonadota</taxon>
        <taxon>Gammaproteobacteria</taxon>
        <taxon>Cellvibrionales</taxon>
        <taxon>Spongiibacteraceae</taxon>
        <taxon>BD1-7 clade</taxon>
    </lineage>
</organism>
<reference evidence="5 6" key="1">
    <citation type="journal article" date="2010" name="J. Bacteriol.">
        <title>Genome sequence of the oligotrophic marine Gammaproteobacterium HTCC2143, isolated from the Oregon Coast.</title>
        <authorList>
            <person name="Oh H.M."/>
            <person name="Kang I."/>
            <person name="Ferriera S."/>
            <person name="Giovannoni S.J."/>
            <person name="Cho J.C."/>
        </authorList>
    </citation>
    <scope>NUCLEOTIDE SEQUENCE [LARGE SCALE GENOMIC DNA]</scope>
    <source>
        <strain evidence="5 6">HTCC2143</strain>
    </source>
</reference>
<evidence type="ECO:0000313" key="5">
    <source>
        <dbReference type="EMBL" id="EAW32360.1"/>
    </source>
</evidence>
<dbReference type="STRING" id="247633.GP2143_13931"/>
<dbReference type="InterPro" id="IPR002577">
    <property type="entry name" value="HTH_HxlR"/>
</dbReference>
<evidence type="ECO:0000256" key="2">
    <source>
        <dbReference type="ARBA" id="ARBA00023125"/>
    </source>
</evidence>
<dbReference type="AlphaFoldDB" id="A0Y8A6"/>
<evidence type="ECO:0000256" key="3">
    <source>
        <dbReference type="ARBA" id="ARBA00023163"/>
    </source>
</evidence>
<dbReference type="PROSITE" id="PS51118">
    <property type="entry name" value="HTH_HXLR"/>
    <property type="match status" value="1"/>
</dbReference>
<dbReference type="eggNOG" id="COG1733">
    <property type="taxonomic scope" value="Bacteria"/>
</dbReference>
<dbReference type="OrthoDB" id="9807069at2"/>
<comment type="caution">
    <text evidence="5">The sequence shown here is derived from an EMBL/GenBank/DDBJ whole genome shotgun (WGS) entry which is preliminary data.</text>
</comment>